<evidence type="ECO:0000256" key="1">
    <source>
        <dbReference type="ARBA" id="ARBA00001933"/>
    </source>
</evidence>
<evidence type="ECO:0000256" key="2">
    <source>
        <dbReference type="ARBA" id="ARBA00022898"/>
    </source>
</evidence>
<accession>A0A2X4WLR0</accession>
<dbReference type="Gene3D" id="3.90.1150.10">
    <property type="entry name" value="Aspartate Aminotransferase, domain 1"/>
    <property type="match status" value="1"/>
</dbReference>
<keyword evidence="5" id="KW-1185">Reference proteome</keyword>
<dbReference type="AlphaFoldDB" id="A0A2X4WLR0"/>
<dbReference type="PANTHER" id="PTHR11601:SF36">
    <property type="entry name" value="CYSTEINE DESULFURASE NIFS-RELATED"/>
    <property type="match status" value="1"/>
</dbReference>
<dbReference type="KEGG" id="blen:NCTC4824_02215"/>
<proteinExistence type="predicted"/>
<sequence>MIYLDYAATTPPRQETLLAYTEAAHKCWGNTQSLHDVGTNAHDLFQSCRQMIASLIGARQEGIYFTGNASEANQLGIRSVLRGRPMHLKEIVTIKMEHASVLNTMNELEKEGYFIHYLPVDEKGIVSVEQYKKIVNRETALVVIQYVNSEMGAIQPIQTLANWAKSVGVPFHCDAVQALGKLPIHVEEMNVTSAVFSAHKCFGPKGVGVAYVDPSVHWQALYEGTTHQSSFRAGTVDVPSIAAATIACKLAVEEQETSYMHAKRIEQYIEERMSTLEYPLQLTGKKEERSPFIYGFLLPNIEGQWMMLECNREQIAISTGTACKIGFGEAASAMAAIGYEADDTRRFIRISIHKQTTTSEIDEFFAVLSRSLQTSSIDRLALEACENI</sequence>
<evidence type="ECO:0000313" key="4">
    <source>
        <dbReference type="EMBL" id="SQI58500.1"/>
    </source>
</evidence>
<dbReference type="RefSeq" id="WP_066138457.1">
    <property type="nucleotide sequence ID" value="NZ_CBCSGM010000001.1"/>
</dbReference>
<protein>
    <submittedName>
        <fullName evidence="4">Cysteine desulfurase</fullName>
        <ecNumber evidence="4">2.8.1.7</ecNumber>
    </submittedName>
</protein>
<gene>
    <name evidence="4" type="primary">nifS</name>
    <name evidence="4" type="ORF">NCTC4824_02215</name>
</gene>
<evidence type="ECO:0000313" key="5">
    <source>
        <dbReference type="Proteomes" id="UP000249134"/>
    </source>
</evidence>
<dbReference type="STRING" id="1348624.GCA_001591545_01269"/>
<dbReference type="PANTHER" id="PTHR11601">
    <property type="entry name" value="CYSTEINE DESULFURYLASE FAMILY MEMBER"/>
    <property type="match status" value="1"/>
</dbReference>
<reference evidence="4 5" key="1">
    <citation type="submission" date="2018-06" db="EMBL/GenBank/DDBJ databases">
        <authorList>
            <consortium name="Pathogen Informatics"/>
            <person name="Doyle S."/>
        </authorList>
    </citation>
    <scope>NUCLEOTIDE SEQUENCE [LARGE SCALE GENOMIC DNA]</scope>
    <source>
        <strain evidence="4 5">NCTC4824</strain>
    </source>
</reference>
<dbReference type="InterPro" id="IPR000192">
    <property type="entry name" value="Aminotrans_V_dom"/>
</dbReference>
<dbReference type="Gene3D" id="3.40.640.10">
    <property type="entry name" value="Type I PLP-dependent aspartate aminotransferase-like (Major domain)"/>
    <property type="match status" value="1"/>
</dbReference>
<name>A0A2X4WLR0_LEDLE</name>
<dbReference type="InterPro" id="IPR015421">
    <property type="entry name" value="PyrdxlP-dep_Trfase_major"/>
</dbReference>
<evidence type="ECO:0000259" key="3">
    <source>
        <dbReference type="Pfam" id="PF00266"/>
    </source>
</evidence>
<dbReference type="SUPFAM" id="SSF53383">
    <property type="entry name" value="PLP-dependent transferases"/>
    <property type="match status" value="1"/>
</dbReference>
<dbReference type="Pfam" id="PF00266">
    <property type="entry name" value="Aminotran_5"/>
    <property type="match status" value="1"/>
</dbReference>
<dbReference type="InterPro" id="IPR015422">
    <property type="entry name" value="PyrdxlP-dep_Trfase_small"/>
</dbReference>
<feature type="domain" description="Aminotransferase class V" evidence="3">
    <location>
        <begin position="2"/>
        <end position="364"/>
    </location>
</feature>
<dbReference type="PIRSF" id="PIRSF005572">
    <property type="entry name" value="NifS"/>
    <property type="match status" value="1"/>
</dbReference>
<dbReference type="EC" id="2.8.1.7" evidence="4"/>
<dbReference type="NCBIfam" id="NF002806">
    <property type="entry name" value="PRK02948.1"/>
    <property type="match status" value="1"/>
</dbReference>
<dbReference type="InterPro" id="IPR016454">
    <property type="entry name" value="Cysteine_dSase"/>
</dbReference>
<organism evidence="4 5">
    <name type="scientific">Lederbergia lenta</name>
    <name type="common">Bacillus lentus</name>
    <dbReference type="NCBI Taxonomy" id="1467"/>
    <lineage>
        <taxon>Bacteria</taxon>
        <taxon>Bacillati</taxon>
        <taxon>Bacillota</taxon>
        <taxon>Bacilli</taxon>
        <taxon>Bacillales</taxon>
        <taxon>Bacillaceae</taxon>
        <taxon>Lederbergia</taxon>
    </lineage>
</organism>
<keyword evidence="4" id="KW-0808">Transferase</keyword>
<dbReference type="GO" id="GO:0031071">
    <property type="term" value="F:cysteine desulfurase activity"/>
    <property type="evidence" value="ECO:0007669"/>
    <property type="project" value="UniProtKB-EC"/>
</dbReference>
<dbReference type="InterPro" id="IPR015424">
    <property type="entry name" value="PyrdxlP-dep_Trfase"/>
</dbReference>
<comment type="cofactor">
    <cofactor evidence="1">
        <name>pyridoxal 5'-phosphate</name>
        <dbReference type="ChEBI" id="CHEBI:597326"/>
    </cofactor>
</comment>
<dbReference type="Proteomes" id="UP000249134">
    <property type="component" value="Chromosome 1"/>
</dbReference>
<keyword evidence="2" id="KW-0663">Pyridoxal phosphate</keyword>
<dbReference type="EMBL" id="LS483476">
    <property type="protein sequence ID" value="SQI58500.1"/>
    <property type="molecule type" value="Genomic_DNA"/>
</dbReference>